<dbReference type="Proteomes" id="UP000249890">
    <property type="component" value="Chromosome"/>
</dbReference>
<dbReference type="RefSeq" id="WP_087913875.1">
    <property type="nucleotide sequence ID" value="NZ_CP021780.1"/>
</dbReference>
<dbReference type="InterPro" id="IPR003737">
    <property type="entry name" value="GlcNAc_PI_deacetylase-related"/>
</dbReference>
<gene>
    <name evidence="1" type="ORF">B9T62_02955</name>
</gene>
<evidence type="ECO:0000313" key="1">
    <source>
        <dbReference type="EMBL" id="ASA19852.1"/>
    </source>
</evidence>
<dbReference type="Pfam" id="PF02585">
    <property type="entry name" value="PIG-L"/>
    <property type="match status" value="1"/>
</dbReference>
<proteinExistence type="predicted"/>
<dbReference type="AlphaFoldDB" id="A0A2Z2KGB5"/>
<dbReference type="EMBL" id="CP021780">
    <property type="protein sequence ID" value="ASA19852.1"/>
    <property type="molecule type" value="Genomic_DNA"/>
</dbReference>
<protein>
    <recommendedName>
        <fullName evidence="3">PIG-L domain-containing protein</fullName>
    </recommendedName>
</protein>
<dbReference type="PANTHER" id="PTHR12993:SF11">
    <property type="entry name" value="N-ACETYLGLUCOSAMINYL-PHOSPHATIDYLINOSITOL DE-N-ACETYLASE"/>
    <property type="match status" value="1"/>
</dbReference>
<dbReference type="SUPFAM" id="SSF102588">
    <property type="entry name" value="LmbE-like"/>
    <property type="match status" value="1"/>
</dbReference>
<evidence type="ECO:0008006" key="3">
    <source>
        <dbReference type="Google" id="ProtNLM"/>
    </source>
</evidence>
<organism evidence="1 2">
    <name type="scientific">Paenibacillus donghaensis</name>
    <dbReference type="NCBI Taxonomy" id="414771"/>
    <lineage>
        <taxon>Bacteria</taxon>
        <taxon>Bacillati</taxon>
        <taxon>Bacillota</taxon>
        <taxon>Bacilli</taxon>
        <taxon>Bacillales</taxon>
        <taxon>Paenibacillaceae</taxon>
        <taxon>Paenibacillus</taxon>
    </lineage>
</organism>
<keyword evidence="2" id="KW-1185">Reference proteome</keyword>
<name>A0A2Z2KGB5_9BACL</name>
<dbReference type="InterPro" id="IPR024078">
    <property type="entry name" value="LmbE-like_dom_sf"/>
</dbReference>
<reference evidence="1 2" key="1">
    <citation type="submission" date="2017-06" db="EMBL/GenBank/DDBJ databases">
        <title>Complete genome sequence of Paenibacillus donghaensis KCTC 13049T isolated from East Sea sediment, South Korea.</title>
        <authorList>
            <person name="Jung B.K."/>
            <person name="Hong S.-J."/>
            <person name="Shin J.-H."/>
        </authorList>
    </citation>
    <scope>NUCLEOTIDE SEQUENCE [LARGE SCALE GENOMIC DNA]</scope>
    <source>
        <strain evidence="1 2">KCTC 13049</strain>
    </source>
</reference>
<dbReference type="Gene3D" id="3.40.50.10320">
    <property type="entry name" value="LmbE-like"/>
    <property type="match status" value="1"/>
</dbReference>
<dbReference type="OrthoDB" id="9790023at2"/>
<dbReference type="GO" id="GO:0016811">
    <property type="term" value="F:hydrolase activity, acting on carbon-nitrogen (but not peptide) bonds, in linear amides"/>
    <property type="evidence" value="ECO:0007669"/>
    <property type="project" value="TreeGrafter"/>
</dbReference>
<evidence type="ECO:0000313" key="2">
    <source>
        <dbReference type="Proteomes" id="UP000249890"/>
    </source>
</evidence>
<dbReference type="PANTHER" id="PTHR12993">
    <property type="entry name" value="N-ACETYLGLUCOSAMINYL-PHOSPHATIDYLINOSITOL DE-N-ACETYLASE-RELATED"/>
    <property type="match status" value="1"/>
</dbReference>
<sequence length="176" mass="20517">MSSHSVADKLMVVAHPDDESIFGGGALIEEPGWKVICLTNESDETRSREFQAAMEFVDARFEIWDFPDQYDGDFDEQQVKDTLIKLLDNSHFHKVVTHNLHGEYGHNQHKSLSRILHSMDLDHLYVFDKADAPLPFHILQKKLKLLQHYKSQMYVIEELMPFIVNERLIPVEPWES</sequence>
<accession>A0A2Z2KGB5</accession>
<dbReference type="KEGG" id="pdh:B9T62_02955"/>